<protein>
    <submittedName>
        <fullName evidence="2">Hypothetical_protein</fullName>
    </submittedName>
</protein>
<evidence type="ECO:0000313" key="3">
    <source>
        <dbReference type="Proteomes" id="UP001642409"/>
    </source>
</evidence>
<dbReference type="Proteomes" id="UP001642409">
    <property type="component" value="Unassembled WGS sequence"/>
</dbReference>
<evidence type="ECO:0000313" key="2">
    <source>
        <dbReference type="EMBL" id="CAL6089098.1"/>
    </source>
</evidence>
<organism evidence="1">
    <name type="scientific">Hexamita inflata</name>
    <dbReference type="NCBI Taxonomy" id="28002"/>
    <lineage>
        <taxon>Eukaryota</taxon>
        <taxon>Metamonada</taxon>
        <taxon>Diplomonadida</taxon>
        <taxon>Hexamitidae</taxon>
        <taxon>Hexamitinae</taxon>
        <taxon>Hexamita</taxon>
    </lineage>
</organism>
<dbReference type="EMBL" id="CATOUU010000128">
    <property type="protein sequence ID" value="CAI9917331.1"/>
    <property type="molecule type" value="Genomic_DNA"/>
</dbReference>
<reference evidence="1" key="1">
    <citation type="submission" date="2023-06" db="EMBL/GenBank/DDBJ databases">
        <authorList>
            <person name="Kurt Z."/>
        </authorList>
    </citation>
    <scope>NUCLEOTIDE SEQUENCE</scope>
</reference>
<sequence length="102" mass="12482">MYNYILDLSPISHINREFVFSYKQSQPTAEHIRLSLKLEQIFNIREKNQFYKQKQRQFQTKRNQFQQNRTCLEKTLEQQLNAFMVQTSRLFNLLVSDESQFQ</sequence>
<proteinExistence type="predicted"/>
<gene>
    <name evidence="1" type="ORF">HINF_LOCUS4976</name>
    <name evidence="2" type="ORF">HINF_LOCUS64583</name>
</gene>
<dbReference type="EMBL" id="CAXDID020000415">
    <property type="protein sequence ID" value="CAL6089098.1"/>
    <property type="molecule type" value="Genomic_DNA"/>
</dbReference>
<dbReference type="AlphaFoldDB" id="A0AA86NDI8"/>
<reference evidence="2 3" key="2">
    <citation type="submission" date="2024-07" db="EMBL/GenBank/DDBJ databases">
        <authorList>
            <person name="Akdeniz Z."/>
        </authorList>
    </citation>
    <scope>NUCLEOTIDE SEQUENCE [LARGE SCALE GENOMIC DNA]</scope>
</reference>
<comment type="caution">
    <text evidence="1">The sequence shown here is derived from an EMBL/GenBank/DDBJ whole genome shotgun (WGS) entry which is preliminary data.</text>
</comment>
<name>A0AA86NDI8_9EUKA</name>
<accession>A0AA86NDI8</accession>
<evidence type="ECO:0000313" key="1">
    <source>
        <dbReference type="EMBL" id="CAI9917331.1"/>
    </source>
</evidence>
<keyword evidence="3" id="KW-1185">Reference proteome</keyword>